<keyword evidence="3 5" id="KW-0863">Zinc-finger</keyword>
<feature type="domain" description="C2H2-type" evidence="7">
    <location>
        <begin position="203"/>
        <end position="230"/>
    </location>
</feature>
<dbReference type="Pfam" id="PF00096">
    <property type="entry name" value="zf-C2H2"/>
    <property type="match status" value="1"/>
</dbReference>
<name>A0A8T1RW62_CHESE</name>
<evidence type="ECO:0000259" key="7">
    <source>
        <dbReference type="PROSITE" id="PS50157"/>
    </source>
</evidence>
<evidence type="ECO:0000256" key="3">
    <source>
        <dbReference type="ARBA" id="ARBA00022771"/>
    </source>
</evidence>
<dbReference type="GO" id="GO:0008270">
    <property type="term" value="F:zinc ion binding"/>
    <property type="evidence" value="ECO:0007669"/>
    <property type="project" value="UniProtKB-KW"/>
</dbReference>
<dbReference type="PANTHER" id="PTHR23232">
    <property type="entry name" value="KRAB DOMAIN C2H2 ZINC FINGER"/>
    <property type="match status" value="1"/>
</dbReference>
<organism evidence="9 10">
    <name type="scientific">Chelydra serpentina</name>
    <name type="common">Snapping turtle</name>
    <name type="synonym">Testudo serpentina</name>
    <dbReference type="NCBI Taxonomy" id="8475"/>
    <lineage>
        <taxon>Eukaryota</taxon>
        <taxon>Metazoa</taxon>
        <taxon>Chordata</taxon>
        <taxon>Craniata</taxon>
        <taxon>Vertebrata</taxon>
        <taxon>Euteleostomi</taxon>
        <taxon>Archelosauria</taxon>
        <taxon>Testudinata</taxon>
        <taxon>Testudines</taxon>
        <taxon>Cryptodira</taxon>
        <taxon>Durocryptodira</taxon>
        <taxon>Americhelydia</taxon>
        <taxon>Chelydroidea</taxon>
        <taxon>Chelydridae</taxon>
        <taxon>Chelydra</taxon>
    </lineage>
</organism>
<dbReference type="InterPro" id="IPR013087">
    <property type="entry name" value="Znf_C2H2_type"/>
</dbReference>
<evidence type="ECO:0000256" key="2">
    <source>
        <dbReference type="ARBA" id="ARBA00022737"/>
    </source>
</evidence>
<keyword evidence="1" id="KW-0479">Metal-binding</keyword>
<reference evidence="9 10" key="1">
    <citation type="journal article" date="2020" name="G3 (Bethesda)">
        <title>Draft Genome of the Common Snapping Turtle, Chelydra serpentina, a Model for Phenotypic Plasticity in Reptiles.</title>
        <authorList>
            <person name="Das D."/>
            <person name="Singh S.K."/>
            <person name="Bierstedt J."/>
            <person name="Erickson A."/>
            <person name="Galli G.L.J."/>
            <person name="Crossley D.A. 2nd"/>
            <person name="Rhen T."/>
        </authorList>
    </citation>
    <scope>NUCLEOTIDE SEQUENCE [LARGE SCALE GENOMIC DNA]</scope>
    <source>
        <strain evidence="9">KW</strain>
    </source>
</reference>
<evidence type="ECO:0000256" key="1">
    <source>
        <dbReference type="ARBA" id="ARBA00022723"/>
    </source>
</evidence>
<dbReference type="InterPro" id="IPR001909">
    <property type="entry name" value="KRAB"/>
</dbReference>
<evidence type="ECO:0000259" key="8">
    <source>
        <dbReference type="PROSITE" id="PS50805"/>
    </source>
</evidence>
<feature type="compositionally biased region" description="Basic and acidic residues" evidence="6">
    <location>
        <begin position="183"/>
        <end position="192"/>
    </location>
</feature>
<dbReference type="SMART" id="SM00355">
    <property type="entry name" value="ZnF_C2H2"/>
    <property type="match status" value="1"/>
</dbReference>
<dbReference type="OrthoDB" id="9892686at2759"/>
<keyword evidence="4" id="KW-0862">Zinc</keyword>
<dbReference type="PROSITE" id="PS50805">
    <property type="entry name" value="KRAB"/>
    <property type="match status" value="1"/>
</dbReference>
<protein>
    <submittedName>
        <fullName evidence="9">Zinc finger protein 557</fullName>
    </submittedName>
</protein>
<dbReference type="Proteomes" id="UP000765507">
    <property type="component" value="Unassembled WGS sequence"/>
</dbReference>
<keyword evidence="10" id="KW-1185">Reference proteome</keyword>
<dbReference type="PANTHER" id="PTHR23232:SF142">
    <property type="entry name" value="GASTRULA ZINC FINGER PROTEIN XLCGF57.1-LIKE-RELATED"/>
    <property type="match status" value="1"/>
</dbReference>
<evidence type="ECO:0000256" key="6">
    <source>
        <dbReference type="SAM" id="MobiDB-lite"/>
    </source>
</evidence>
<feature type="region of interest" description="Disordered" evidence="6">
    <location>
        <begin position="1"/>
        <end position="29"/>
    </location>
</feature>
<dbReference type="AlphaFoldDB" id="A0A8T1RW62"/>
<feature type="compositionally biased region" description="Basic and acidic residues" evidence="6">
    <location>
        <begin position="148"/>
        <end position="166"/>
    </location>
</feature>
<dbReference type="SMART" id="SM00349">
    <property type="entry name" value="KRAB"/>
    <property type="match status" value="1"/>
</dbReference>
<dbReference type="EMBL" id="JAHGAV010002692">
    <property type="protein sequence ID" value="KAG6921112.1"/>
    <property type="molecule type" value="Genomic_DNA"/>
</dbReference>
<gene>
    <name evidence="9" type="ORF">G0U57_010197</name>
</gene>
<feature type="compositionally biased region" description="Polar residues" evidence="6">
    <location>
        <begin position="167"/>
        <end position="180"/>
    </location>
</feature>
<evidence type="ECO:0000256" key="5">
    <source>
        <dbReference type="PROSITE-ProRule" id="PRU00042"/>
    </source>
</evidence>
<dbReference type="Pfam" id="PF01352">
    <property type="entry name" value="KRAB"/>
    <property type="match status" value="1"/>
</dbReference>
<dbReference type="PROSITE" id="PS00028">
    <property type="entry name" value="ZINC_FINGER_C2H2_1"/>
    <property type="match status" value="1"/>
</dbReference>
<evidence type="ECO:0000313" key="9">
    <source>
        <dbReference type="EMBL" id="KAG6921112.1"/>
    </source>
</evidence>
<dbReference type="SUPFAM" id="SSF109640">
    <property type="entry name" value="KRAB domain (Kruppel-associated box)"/>
    <property type="match status" value="1"/>
</dbReference>
<dbReference type="SUPFAM" id="SSF57667">
    <property type="entry name" value="beta-beta-alpha zinc fingers"/>
    <property type="match status" value="1"/>
</dbReference>
<comment type="caution">
    <text evidence="9">The sequence shown here is derived from an EMBL/GenBank/DDBJ whole genome shotgun (WGS) entry which is preliminary data.</text>
</comment>
<evidence type="ECO:0000313" key="10">
    <source>
        <dbReference type="Proteomes" id="UP000765507"/>
    </source>
</evidence>
<dbReference type="Gene3D" id="3.30.160.60">
    <property type="entry name" value="Classic Zinc Finger"/>
    <property type="match status" value="1"/>
</dbReference>
<feature type="non-terminal residue" evidence="9">
    <location>
        <position position="243"/>
    </location>
</feature>
<dbReference type="CDD" id="cd07765">
    <property type="entry name" value="KRAB_A-box"/>
    <property type="match status" value="1"/>
</dbReference>
<evidence type="ECO:0000256" key="4">
    <source>
        <dbReference type="ARBA" id="ARBA00022833"/>
    </source>
</evidence>
<dbReference type="InterPro" id="IPR036051">
    <property type="entry name" value="KRAB_dom_sf"/>
</dbReference>
<dbReference type="GO" id="GO:0006355">
    <property type="term" value="P:regulation of DNA-templated transcription"/>
    <property type="evidence" value="ECO:0007669"/>
    <property type="project" value="InterPro"/>
</dbReference>
<dbReference type="InterPro" id="IPR036236">
    <property type="entry name" value="Znf_C2H2_sf"/>
</dbReference>
<feature type="region of interest" description="Disordered" evidence="6">
    <location>
        <begin position="109"/>
        <end position="195"/>
    </location>
</feature>
<dbReference type="Gene3D" id="6.10.140.140">
    <property type="match status" value="1"/>
</dbReference>
<feature type="domain" description="KRAB" evidence="8">
    <location>
        <begin position="33"/>
        <end position="104"/>
    </location>
</feature>
<sequence>GCRITSPFGARWPHPPWSRGGGMAADEPAQGPVAFEEVAVYFTREEWALLDPAQRALYRDVMQENRENVASLEFPVSKSDVISQLEREAKPGLPDVQGSGEREIWREACTAGDGTVRKNEEQKPQREDAEQVEPHGGLSQGSKGNVSRSHEPGKACESEPRPEREPGNQTGENMSLSINYWETPKDQKETTARKRIPTGERNYICTECGKNFSSRSHLREHQRIHTAERPYECRKTFPLSSQI</sequence>
<dbReference type="PROSITE" id="PS50157">
    <property type="entry name" value="ZINC_FINGER_C2H2_2"/>
    <property type="match status" value="1"/>
</dbReference>
<dbReference type="InterPro" id="IPR050169">
    <property type="entry name" value="Krueppel_C2H2_ZnF"/>
</dbReference>
<keyword evidence="2" id="KW-0677">Repeat</keyword>
<feature type="non-terminal residue" evidence="9">
    <location>
        <position position="1"/>
    </location>
</feature>
<accession>A0A8T1RW62</accession>
<feature type="compositionally biased region" description="Basic and acidic residues" evidence="6">
    <location>
        <begin position="115"/>
        <end position="133"/>
    </location>
</feature>
<proteinExistence type="predicted"/>
<dbReference type="FunFam" id="3.30.160.60:FF:000759">
    <property type="entry name" value="zinc finger protein 16"/>
    <property type="match status" value="1"/>
</dbReference>